<evidence type="ECO:0000313" key="1">
    <source>
        <dbReference type="EMBL" id="GBP22361.1"/>
    </source>
</evidence>
<comment type="caution">
    <text evidence="1">The sequence shown here is derived from an EMBL/GenBank/DDBJ whole genome shotgun (WGS) entry which is preliminary data.</text>
</comment>
<reference evidence="1 2" key="1">
    <citation type="journal article" date="2019" name="Commun. Biol.">
        <title>The bagworm genome reveals a unique fibroin gene that provides high tensile strength.</title>
        <authorList>
            <person name="Kono N."/>
            <person name="Nakamura H."/>
            <person name="Ohtoshi R."/>
            <person name="Tomita M."/>
            <person name="Numata K."/>
            <person name="Arakawa K."/>
        </authorList>
    </citation>
    <scope>NUCLEOTIDE SEQUENCE [LARGE SCALE GENOMIC DNA]</scope>
</reference>
<name>A0A4C1U7Q1_EUMVA</name>
<organism evidence="1 2">
    <name type="scientific">Eumeta variegata</name>
    <name type="common">Bagworm moth</name>
    <name type="synonym">Eumeta japonica</name>
    <dbReference type="NCBI Taxonomy" id="151549"/>
    <lineage>
        <taxon>Eukaryota</taxon>
        <taxon>Metazoa</taxon>
        <taxon>Ecdysozoa</taxon>
        <taxon>Arthropoda</taxon>
        <taxon>Hexapoda</taxon>
        <taxon>Insecta</taxon>
        <taxon>Pterygota</taxon>
        <taxon>Neoptera</taxon>
        <taxon>Endopterygota</taxon>
        <taxon>Lepidoptera</taxon>
        <taxon>Glossata</taxon>
        <taxon>Ditrysia</taxon>
        <taxon>Tineoidea</taxon>
        <taxon>Psychidae</taxon>
        <taxon>Oiketicinae</taxon>
        <taxon>Eumeta</taxon>
    </lineage>
</organism>
<dbReference type="Proteomes" id="UP000299102">
    <property type="component" value="Unassembled WGS sequence"/>
</dbReference>
<accession>A0A4C1U7Q1</accession>
<dbReference type="AlphaFoldDB" id="A0A4C1U7Q1"/>
<dbReference type="EMBL" id="BGZK01000139">
    <property type="protein sequence ID" value="GBP22361.1"/>
    <property type="molecule type" value="Genomic_DNA"/>
</dbReference>
<proteinExistence type="predicted"/>
<protein>
    <submittedName>
        <fullName evidence="1">Uncharacterized protein</fullName>
    </submittedName>
</protein>
<evidence type="ECO:0000313" key="2">
    <source>
        <dbReference type="Proteomes" id="UP000299102"/>
    </source>
</evidence>
<sequence length="110" mass="12151">MRVFALSRYLWPNLCDDFGTPGEAEALNFAVGSHGGVRPPCWLTVSPESRVLPDKVMRCNRLPPDSLSDYTQIMLRALHFAIINYSRASCSVSRATLSAAPARDPQSLLE</sequence>
<keyword evidence="2" id="KW-1185">Reference proteome</keyword>
<gene>
    <name evidence="1" type="ORF">EVAR_11877_1</name>
</gene>